<keyword evidence="8" id="KW-0963">Cytoplasm</keyword>
<dbReference type="PANTHER" id="PTHR21022">
    <property type="entry name" value="PREPHENATE DEHYDRATASE P PROTEIN"/>
    <property type="match status" value="1"/>
</dbReference>
<evidence type="ECO:0000256" key="5">
    <source>
        <dbReference type="ARBA" id="ARBA00004817"/>
    </source>
</evidence>
<dbReference type="GO" id="GO:0046417">
    <property type="term" value="P:chorismate metabolic process"/>
    <property type="evidence" value="ECO:0007669"/>
    <property type="project" value="InterPro"/>
</dbReference>
<evidence type="ECO:0000256" key="10">
    <source>
        <dbReference type="ARBA" id="ARBA00023141"/>
    </source>
</evidence>
<evidence type="ECO:0000256" key="9">
    <source>
        <dbReference type="ARBA" id="ARBA00022605"/>
    </source>
</evidence>
<dbReference type="AlphaFoldDB" id="A0A381N0B6"/>
<evidence type="ECO:0000256" key="1">
    <source>
        <dbReference type="ARBA" id="ARBA00000824"/>
    </source>
</evidence>
<evidence type="ECO:0000259" key="19">
    <source>
        <dbReference type="PROSITE" id="PS51168"/>
    </source>
</evidence>
<comment type="pathway">
    <text evidence="5">Metabolic intermediate biosynthesis; prephenate biosynthesis; prephenate from chorismate: step 1/1.</text>
</comment>
<dbReference type="Gene3D" id="3.40.190.10">
    <property type="entry name" value="Periplasmic binding protein-like II"/>
    <property type="match status" value="2"/>
</dbReference>
<keyword evidence="13" id="KW-0456">Lyase</keyword>
<dbReference type="NCBIfam" id="NF008865">
    <property type="entry name" value="PRK11898.1"/>
    <property type="match status" value="1"/>
</dbReference>
<dbReference type="InterPro" id="IPR002701">
    <property type="entry name" value="CM_II_prokaryot"/>
</dbReference>
<dbReference type="InterPro" id="IPR002912">
    <property type="entry name" value="ACT_dom"/>
</dbReference>
<keyword evidence="12" id="KW-0413">Isomerase</keyword>
<dbReference type="SUPFAM" id="SSF48600">
    <property type="entry name" value="Chorismate mutase II"/>
    <property type="match status" value="1"/>
</dbReference>
<gene>
    <name evidence="22" type="ORF">METZ01_LOCUS328</name>
</gene>
<dbReference type="PIRSF" id="PIRSF001500">
    <property type="entry name" value="Chor_mut_pdt_Ppr"/>
    <property type="match status" value="1"/>
</dbReference>
<dbReference type="InterPro" id="IPR018528">
    <property type="entry name" value="Preph_deHydtase_CS"/>
</dbReference>
<dbReference type="SUPFAM" id="SSF53850">
    <property type="entry name" value="Periplasmic binding protein-like II"/>
    <property type="match status" value="1"/>
</dbReference>
<feature type="domain" description="Chorismate mutase" evidence="19">
    <location>
        <begin position="1"/>
        <end position="89"/>
    </location>
</feature>
<dbReference type="PROSITE" id="PS51168">
    <property type="entry name" value="CHORISMATE_MUT_2"/>
    <property type="match status" value="1"/>
</dbReference>
<dbReference type="SUPFAM" id="SSF55021">
    <property type="entry name" value="ACT-like"/>
    <property type="match status" value="1"/>
</dbReference>
<evidence type="ECO:0000256" key="12">
    <source>
        <dbReference type="ARBA" id="ARBA00023235"/>
    </source>
</evidence>
<evidence type="ECO:0000256" key="6">
    <source>
        <dbReference type="ARBA" id="ARBA00013147"/>
    </source>
</evidence>
<keyword evidence="10" id="KW-0057">Aromatic amino acid biosynthesis</keyword>
<dbReference type="Gene3D" id="3.30.70.260">
    <property type="match status" value="1"/>
</dbReference>
<dbReference type="GO" id="GO:0004664">
    <property type="term" value="F:prephenate dehydratase activity"/>
    <property type="evidence" value="ECO:0007669"/>
    <property type="project" value="UniProtKB-EC"/>
</dbReference>
<sequence length="358" mass="40003">MSKKKELDSIRKKIDELDAELLQMLNQRSSLAIEAGENKKEEVIYKPEREAYILRQLKKINTGPLSDKQIVNIFKEIISSCRAQEKEIDIAFLGPEGTYSDSAVKENFGSSINKTASDTIEEVFKAVSERKSDYGIVPIQNSSEGPINVTLDCLSDFNLNICGEIEMLIHHSLMGLNQALPKKGFEIHAHEQTLAQCKNWLDAYCPDVNRVSVSSNAQAAKNAKKNSEIFAIAGALAAGKYGLEIIKRNIEDYSNNTTRFISIGLQEVASTGKDKTSLLVTTKNESGALYNLLKPIQKNGLNLTHITYRPSKVDKWNYSFFFDFEGHKDDKKVKSLLEELNATDAEIKLLGSYPKAEN</sequence>
<name>A0A381N0B6_9ZZZZ</name>
<comment type="catalytic activity">
    <reaction evidence="1">
        <text>chorismate = prephenate</text>
        <dbReference type="Rhea" id="RHEA:13897"/>
        <dbReference type="ChEBI" id="CHEBI:29748"/>
        <dbReference type="ChEBI" id="CHEBI:29934"/>
        <dbReference type="EC" id="5.4.99.5"/>
    </reaction>
</comment>
<evidence type="ECO:0000256" key="8">
    <source>
        <dbReference type="ARBA" id="ARBA00022490"/>
    </source>
</evidence>
<keyword evidence="18" id="KW-0175">Coiled coil</keyword>
<organism evidence="22">
    <name type="scientific">marine metagenome</name>
    <dbReference type="NCBI Taxonomy" id="408172"/>
    <lineage>
        <taxon>unclassified sequences</taxon>
        <taxon>metagenomes</taxon>
        <taxon>ecological metagenomes</taxon>
    </lineage>
</organism>
<dbReference type="GO" id="GO:0009094">
    <property type="term" value="P:L-phenylalanine biosynthetic process"/>
    <property type="evidence" value="ECO:0007669"/>
    <property type="project" value="UniProtKB-UniPathway"/>
</dbReference>
<comment type="function">
    <text evidence="2">Catalyzes the Claisen rearrangement of chorismate to prephenate and the decarboxylation/dehydration of prephenate to phenylpyruvate.</text>
</comment>
<dbReference type="InterPro" id="IPR045865">
    <property type="entry name" value="ACT-like_dom_sf"/>
</dbReference>
<evidence type="ECO:0000256" key="17">
    <source>
        <dbReference type="ARBA" id="ARBA00047848"/>
    </source>
</evidence>
<dbReference type="SMART" id="SM00830">
    <property type="entry name" value="CM_2"/>
    <property type="match status" value="1"/>
</dbReference>
<accession>A0A381N0B6</accession>
<dbReference type="PROSITE" id="PS51671">
    <property type="entry name" value="ACT"/>
    <property type="match status" value="1"/>
</dbReference>
<dbReference type="Gene3D" id="1.20.59.10">
    <property type="entry name" value="Chorismate mutase"/>
    <property type="match status" value="1"/>
</dbReference>
<dbReference type="CDD" id="cd04905">
    <property type="entry name" value="ACT_CM-PDT"/>
    <property type="match status" value="1"/>
</dbReference>
<evidence type="ECO:0000256" key="2">
    <source>
        <dbReference type="ARBA" id="ARBA00002364"/>
    </source>
</evidence>
<dbReference type="GO" id="GO:0004106">
    <property type="term" value="F:chorismate mutase activity"/>
    <property type="evidence" value="ECO:0007669"/>
    <property type="project" value="UniProtKB-EC"/>
</dbReference>
<evidence type="ECO:0000256" key="13">
    <source>
        <dbReference type="ARBA" id="ARBA00023239"/>
    </source>
</evidence>
<dbReference type="Pfam" id="PF00800">
    <property type="entry name" value="PDT"/>
    <property type="match status" value="1"/>
</dbReference>
<evidence type="ECO:0000313" key="22">
    <source>
        <dbReference type="EMBL" id="SUZ47474.1"/>
    </source>
</evidence>
<dbReference type="PROSITE" id="PS51171">
    <property type="entry name" value="PREPHENATE_DEHYDR_3"/>
    <property type="match status" value="1"/>
</dbReference>
<evidence type="ECO:0000259" key="20">
    <source>
        <dbReference type="PROSITE" id="PS51171"/>
    </source>
</evidence>
<feature type="domain" description="ACT" evidence="21">
    <location>
        <begin position="277"/>
        <end position="354"/>
    </location>
</feature>
<dbReference type="InterPro" id="IPR008242">
    <property type="entry name" value="Chor_mutase/pphenate_deHydtase"/>
</dbReference>
<evidence type="ECO:0000256" key="15">
    <source>
        <dbReference type="ARBA" id="ARBA00031175"/>
    </source>
</evidence>
<dbReference type="EMBL" id="UINC01000018">
    <property type="protein sequence ID" value="SUZ47474.1"/>
    <property type="molecule type" value="Genomic_DNA"/>
</dbReference>
<evidence type="ECO:0000256" key="16">
    <source>
        <dbReference type="ARBA" id="ARBA00031520"/>
    </source>
</evidence>
<evidence type="ECO:0000259" key="21">
    <source>
        <dbReference type="PROSITE" id="PS51671"/>
    </source>
</evidence>
<keyword evidence="9" id="KW-0028">Amino-acid biosynthesis</keyword>
<dbReference type="InterPro" id="IPR001086">
    <property type="entry name" value="Preph_deHydtase"/>
</dbReference>
<dbReference type="Pfam" id="PF01842">
    <property type="entry name" value="ACT"/>
    <property type="match status" value="1"/>
</dbReference>
<evidence type="ECO:0000256" key="11">
    <source>
        <dbReference type="ARBA" id="ARBA00023222"/>
    </source>
</evidence>
<feature type="coiled-coil region" evidence="18">
    <location>
        <begin position="7"/>
        <end position="34"/>
    </location>
</feature>
<dbReference type="EC" id="4.2.1.51" evidence="6"/>
<keyword evidence="14" id="KW-0511">Multifunctional enzyme</keyword>
<dbReference type="FunFam" id="3.30.70.260:FF:000012">
    <property type="entry name" value="Prephenate dehydratase"/>
    <property type="match status" value="1"/>
</dbReference>
<dbReference type="PROSITE" id="PS00857">
    <property type="entry name" value="PREPHENATE_DEHYDR_1"/>
    <property type="match status" value="1"/>
</dbReference>
<dbReference type="CDD" id="cd13630">
    <property type="entry name" value="PBP2_PDT_1"/>
    <property type="match status" value="1"/>
</dbReference>
<evidence type="ECO:0000256" key="3">
    <source>
        <dbReference type="ARBA" id="ARBA00004496"/>
    </source>
</evidence>
<dbReference type="FunFam" id="3.40.190.10:FF:000029">
    <property type="entry name" value="Chorismate mutase/Prephenate dehydratase"/>
    <property type="match status" value="1"/>
</dbReference>
<evidence type="ECO:0000256" key="4">
    <source>
        <dbReference type="ARBA" id="ARBA00004741"/>
    </source>
</evidence>
<comment type="subcellular location">
    <subcellularLocation>
        <location evidence="3">Cytoplasm</location>
    </subcellularLocation>
</comment>
<comment type="pathway">
    <text evidence="4">Amino-acid biosynthesis; L-phenylalanine biosynthesis; phenylpyruvate from prephenate: step 1/1.</text>
</comment>
<dbReference type="GO" id="GO:0005737">
    <property type="term" value="C:cytoplasm"/>
    <property type="evidence" value="ECO:0007669"/>
    <property type="project" value="UniProtKB-SubCell"/>
</dbReference>
<dbReference type="InterPro" id="IPR036263">
    <property type="entry name" value="Chorismate_II_sf"/>
</dbReference>
<dbReference type="Pfam" id="PF01817">
    <property type="entry name" value="CM_2"/>
    <property type="match status" value="1"/>
</dbReference>
<comment type="catalytic activity">
    <reaction evidence="17">
        <text>prephenate + H(+) = 3-phenylpyruvate + CO2 + H2O</text>
        <dbReference type="Rhea" id="RHEA:21648"/>
        <dbReference type="ChEBI" id="CHEBI:15377"/>
        <dbReference type="ChEBI" id="CHEBI:15378"/>
        <dbReference type="ChEBI" id="CHEBI:16526"/>
        <dbReference type="ChEBI" id="CHEBI:18005"/>
        <dbReference type="ChEBI" id="CHEBI:29934"/>
        <dbReference type="EC" id="4.2.1.51"/>
    </reaction>
</comment>
<proteinExistence type="predicted"/>
<protein>
    <recommendedName>
        <fullName evidence="7">Bifunctional chorismate mutase/prephenate dehydratase</fullName>
        <ecNumber evidence="6">4.2.1.51</ecNumber>
    </recommendedName>
    <alternativeName>
        <fullName evidence="16">Chorismate mutase-prephenate dehydratase</fullName>
    </alternativeName>
    <alternativeName>
        <fullName evidence="15">p-protein</fullName>
    </alternativeName>
</protein>
<dbReference type="UniPathway" id="UPA00121">
    <property type="reaction ID" value="UER00345"/>
</dbReference>
<feature type="domain" description="Prephenate dehydratase" evidence="20">
    <location>
        <begin position="89"/>
        <end position="265"/>
    </location>
</feature>
<evidence type="ECO:0000256" key="7">
    <source>
        <dbReference type="ARBA" id="ARBA00014401"/>
    </source>
</evidence>
<dbReference type="UniPathway" id="UPA00120">
    <property type="reaction ID" value="UER00203"/>
</dbReference>
<dbReference type="PANTHER" id="PTHR21022:SF19">
    <property type="entry name" value="PREPHENATE DEHYDRATASE-RELATED"/>
    <property type="match status" value="1"/>
</dbReference>
<evidence type="ECO:0000256" key="18">
    <source>
        <dbReference type="SAM" id="Coils"/>
    </source>
</evidence>
<reference evidence="22" key="1">
    <citation type="submission" date="2018-05" db="EMBL/GenBank/DDBJ databases">
        <authorList>
            <person name="Lanie J.A."/>
            <person name="Ng W.-L."/>
            <person name="Kazmierczak K.M."/>
            <person name="Andrzejewski T.M."/>
            <person name="Davidsen T.M."/>
            <person name="Wayne K.J."/>
            <person name="Tettelin H."/>
            <person name="Glass J.I."/>
            <person name="Rusch D."/>
            <person name="Podicherti R."/>
            <person name="Tsui H.-C.T."/>
            <person name="Winkler M.E."/>
        </authorList>
    </citation>
    <scope>NUCLEOTIDE SEQUENCE</scope>
</reference>
<dbReference type="InterPro" id="IPR036979">
    <property type="entry name" value="CM_dom_sf"/>
</dbReference>
<evidence type="ECO:0000256" key="14">
    <source>
        <dbReference type="ARBA" id="ARBA00023268"/>
    </source>
</evidence>
<keyword evidence="11" id="KW-0584">Phenylalanine biosynthesis</keyword>